<dbReference type="Gene3D" id="2.60.120.10">
    <property type="entry name" value="Jelly Rolls"/>
    <property type="match status" value="1"/>
</dbReference>
<protein>
    <submittedName>
        <fullName evidence="2">Cupin domain-containing protein</fullName>
    </submittedName>
</protein>
<dbReference type="RefSeq" id="WP_344974658.1">
    <property type="nucleotide sequence ID" value="NZ_BAABDD010000025.1"/>
</dbReference>
<dbReference type="InterPro" id="IPR011051">
    <property type="entry name" value="RmlC_Cupin_sf"/>
</dbReference>
<dbReference type="PANTHER" id="PTHR36114:SF1">
    <property type="entry name" value="16.7 KDA PROTEIN IN WHIE LOCUS"/>
    <property type="match status" value="1"/>
</dbReference>
<dbReference type="EMBL" id="BAABDD010000025">
    <property type="protein sequence ID" value="GAA3757710.1"/>
    <property type="molecule type" value="Genomic_DNA"/>
</dbReference>
<dbReference type="Pfam" id="PF07883">
    <property type="entry name" value="Cupin_2"/>
    <property type="match status" value="1"/>
</dbReference>
<dbReference type="SUPFAM" id="SSF51182">
    <property type="entry name" value="RmlC-like cupins"/>
    <property type="match status" value="1"/>
</dbReference>
<evidence type="ECO:0000259" key="1">
    <source>
        <dbReference type="Pfam" id="PF07883"/>
    </source>
</evidence>
<name>A0ABP7G7F7_9ACTN</name>
<gene>
    <name evidence="2" type="ORF">GCM10022402_39930</name>
</gene>
<dbReference type="InterPro" id="IPR052044">
    <property type="entry name" value="PKS_Associated_Protein"/>
</dbReference>
<evidence type="ECO:0000313" key="3">
    <source>
        <dbReference type="Proteomes" id="UP001500908"/>
    </source>
</evidence>
<accession>A0ABP7G7F7</accession>
<dbReference type="PANTHER" id="PTHR36114">
    <property type="entry name" value="16.7 KDA PROTEIN IN WHIE LOCUS"/>
    <property type="match status" value="1"/>
</dbReference>
<feature type="domain" description="Cupin type-2" evidence="1">
    <location>
        <begin position="48"/>
        <end position="106"/>
    </location>
</feature>
<reference evidence="3" key="1">
    <citation type="journal article" date="2019" name="Int. J. Syst. Evol. Microbiol.">
        <title>The Global Catalogue of Microorganisms (GCM) 10K type strain sequencing project: providing services to taxonomists for standard genome sequencing and annotation.</title>
        <authorList>
            <consortium name="The Broad Institute Genomics Platform"/>
            <consortium name="The Broad Institute Genome Sequencing Center for Infectious Disease"/>
            <person name="Wu L."/>
            <person name="Ma J."/>
        </authorList>
    </citation>
    <scope>NUCLEOTIDE SEQUENCE [LARGE SCALE GENOMIC DNA]</scope>
    <source>
        <strain evidence="3">JCM 17137</strain>
    </source>
</reference>
<organism evidence="2 3">
    <name type="scientific">Salinactinospora qingdaonensis</name>
    <dbReference type="NCBI Taxonomy" id="702744"/>
    <lineage>
        <taxon>Bacteria</taxon>
        <taxon>Bacillati</taxon>
        <taxon>Actinomycetota</taxon>
        <taxon>Actinomycetes</taxon>
        <taxon>Streptosporangiales</taxon>
        <taxon>Nocardiopsidaceae</taxon>
        <taxon>Salinactinospora</taxon>
    </lineage>
</organism>
<evidence type="ECO:0000313" key="2">
    <source>
        <dbReference type="EMBL" id="GAA3757710.1"/>
    </source>
</evidence>
<dbReference type="InterPro" id="IPR013096">
    <property type="entry name" value="Cupin_2"/>
</dbReference>
<comment type="caution">
    <text evidence="2">The sequence shown here is derived from an EMBL/GenBank/DDBJ whole genome shotgun (WGS) entry which is preliminary data.</text>
</comment>
<proteinExistence type="predicted"/>
<dbReference type="InterPro" id="IPR014710">
    <property type="entry name" value="RmlC-like_jellyroll"/>
</dbReference>
<dbReference type="CDD" id="cd02226">
    <property type="entry name" value="cupin_YdbB-like"/>
    <property type="match status" value="1"/>
</dbReference>
<sequence>MTDQKQPAPAPRKVNLSAAFAGFSDTWSPKVAGDINDMQLKLVKLTGAFVWHHHEAEDELFLVVNGRMRMCLRDGDVTVLPGEFIIIPRGVEHCPVAEEDCEVVLLEPTTTSNTGNVREARTVDKPERI</sequence>
<keyword evidence="3" id="KW-1185">Reference proteome</keyword>
<dbReference type="Proteomes" id="UP001500908">
    <property type="component" value="Unassembled WGS sequence"/>
</dbReference>